<reference evidence="1" key="1">
    <citation type="submission" date="2014-09" db="EMBL/GenBank/DDBJ databases">
        <authorList>
            <person name="Magalhaes I.L.F."/>
            <person name="Oliveira U."/>
            <person name="Santos F.R."/>
            <person name="Vidigal T.H.D.A."/>
            <person name="Brescovit A.D."/>
            <person name="Santos A.J."/>
        </authorList>
    </citation>
    <scope>NUCLEOTIDE SEQUENCE</scope>
    <source>
        <tissue evidence="1">Shoot tissue taken approximately 20 cm above the soil surface</tissue>
    </source>
</reference>
<proteinExistence type="predicted"/>
<evidence type="ECO:0000313" key="1">
    <source>
        <dbReference type="EMBL" id="JAD35908.1"/>
    </source>
</evidence>
<sequence>MHSCLLIVSVGHPFLCSFANLKLSCLFCCIMYHNFIVHLARSTTQVLP</sequence>
<protein>
    <submittedName>
        <fullName evidence="1">Uncharacterized protein</fullName>
    </submittedName>
</protein>
<accession>A0A0A8ZDZ4</accession>
<dbReference type="AlphaFoldDB" id="A0A0A8ZDZ4"/>
<dbReference type="EMBL" id="GBRH01261987">
    <property type="protein sequence ID" value="JAD35908.1"/>
    <property type="molecule type" value="Transcribed_RNA"/>
</dbReference>
<reference evidence="1" key="2">
    <citation type="journal article" date="2015" name="Data Brief">
        <title>Shoot transcriptome of the giant reed, Arundo donax.</title>
        <authorList>
            <person name="Barrero R.A."/>
            <person name="Guerrero F.D."/>
            <person name="Moolhuijzen P."/>
            <person name="Goolsby J.A."/>
            <person name="Tidwell J."/>
            <person name="Bellgard S.E."/>
            <person name="Bellgard M.I."/>
        </authorList>
    </citation>
    <scope>NUCLEOTIDE SEQUENCE</scope>
    <source>
        <tissue evidence="1">Shoot tissue taken approximately 20 cm above the soil surface</tissue>
    </source>
</reference>
<organism evidence="1">
    <name type="scientific">Arundo donax</name>
    <name type="common">Giant reed</name>
    <name type="synonym">Donax arundinaceus</name>
    <dbReference type="NCBI Taxonomy" id="35708"/>
    <lineage>
        <taxon>Eukaryota</taxon>
        <taxon>Viridiplantae</taxon>
        <taxon>Streptophyta</taxon>
        <taxon>Embryophyta</taxon>
        <taxon>Tracheophyta</taxon>
        <taxon>Spermatophyta</taxon>
        <taxon>Magnoliopsida</taxon>
        <taxon>Liliopsida</taxon>
        <taxon>Poales</taxon>
        <taxon>Poaceae</taxon>
        <taxon>PACMAD clade</taxon>
        <taxon>Arundinoideae</taxon>
        <taxon>Arundineae</taxon>
        <taxon>Arundo</taxon>
    </lineage>
</organism>
<name>A0A0A8ZDZ4_ARUDO</name>